<sequence length="628" mass="71126">MRADNTLADHRAPFLVLNSTKIGESSCTSERCTTRPGLMFPALFSTGKISCIHKGMSFLLKLVLKPPSLPCPQRTDQNKRDVHPLSSLAVPGLRSRPLILSATHEAATRRKVDAPPTQARIWLRFDIMEAHQCPVASKYVDLSTRSWFFPEDSLFIIVATAARCQHINQGRLSFPPTTLYLLDRLHNVPPTLNRPMPKAQRSRPELGQESVEEYKQKPTNGFHRCPVLCGKCFSRSWDAKRHFQKVHLQKKIACPWQDCSQTSPYESVIKKCMDKQYVLFNLFNSDDVDRKLYIYSLGIAYECPACPKVLSDRQILQRHIKKKHGYVPYHTREYYSRRGLPLPTTVPTRLPKKRTSREQQSSTSLPTQRRKAPFVDLATEENSAKPRVVSALTEYKVFSSTQAAYDSLLDSRAAVGPAEAFIIPPEWAHGSQGSLFPPDVARPASNATFEHAQLPTLPSTHDSSENVFCQGFRDEHDCPAMQTCRASSYALENSWGWNASPNNVNTVSQPHQKLHQYDQHNGESYVSRFDYPASWITSQQWMPPAPPSLQLLTFDDVRNLNDTGLTFSTGQTGFPAHDMDFLTEEEQECVIKAFRLTDEQLERAMDNFFGREYLSAIPGGNAKAFFIK</sequence>
<dbReference type="GO" id="GO:0008270">
    <property type="term" value="F:zinc ion binding"/>
    <property type="evidence" value="ECO:0007669"/>
    <property type="project" value="UniProtKB-KW"/>
</dbReference>
<feature type="compositionally biased region" description="Polar residues" evidence="2">
    <location>
        <begin position="358"/>
        <end position="367"/>
    </location>
</feature>
<keyword evidence="1" id="KW-0862">Zinc</keyword>
<dbReference type="SMART" id="SM00355">
    <property type="entry name" value="ZnF_C2H2"/>
    <property type="match status" value="2"/>
</dbReference>
<keyword evidence="1" id="KW-0479">Metal-binding</keyword>
<dbReference type="PROSITE" id="PS00028">
    <property type="entry name" value="ZINC_FINGER_C2H2_1"/>
    <property type="match status" value="2"/>
</dbReference>
<dbReference type="Gene3D" id="3.30.160.60">
    <property type="entry name" value="Classic Zinc Finger"/>
    <property type="match status" value="1"/>
</dbReference>
<feature type="domain" description="C2H2-type" evidence="3">
    <location>
        <begin position="223"/>
        <end position="252"/>
    </location>
</feature>
<dbReference type="AlphaFoldDB" id="A0A4Y9XY63"/>
<evidence type="ECO:0000313" key="4">
    <source>
        <dbReference type="EMBL" id="TFY55194.1"/>
    </source>
</evidence>
<comment type="caution">
    <text evidence="4">The sequence shown here is derived from an EMBL/GenBank/DDBJ whole genome shotgun (WGS) entry which is preliminary data.</text>
</comment>
<protein>
    <recommendedName>
        <fullName evidence="3">C2H2-type domain-containing protein</fullName>
    </recommendedName>
</protein>
<evidence type="ECO:0000256" key="1">
    <source>
        <dbReference type="PROSITE-ProRule" id="PRU00042"/>
    </source>
</evidence>
<organism evidence="4 5">
    <name type="scientific">Dentipellis fragilis</name>
    <dbReference type="NCBI Taxonomy" id="205917"/>
    <lineage>
        <taxon>Eukaryota</taxon>
        <taxon>Fungi</taxon>
        <taxon>Dikarya</taxon>
        <taxon>Basidiomycota</taxon>
        <taxon>Agaricomycotina</taxon>
        <taxon>Agaricomycetes</taxon>
        <taxon>Russulales</taxon>
        <taxon>Hericiaceae</taxon>
        <taxon>Dentipellis</taxon>
    </lineage>
</organism>
<proteinExistence type="predicted"/>
<reference evidence="4 5" key="1">
    <citation type="submission" date="2019-02" db="EMBL/GenBank/DDBJ databases">
        <title>Genome sequencing of the rare red list fungi Dentipellis fragilis.</title>
        <authorList>
            <person name="Buettner E."/>
            <person name="Kellner H."/>
        </authorList>
    </citation>
    <scope>NUCLEOTIDE SEQUENCE [LARGE SCALE GENOMIC DNA]</scope>
    <source>
        <strain evidence="4 5">DSM 105465</strain>
    </source>
</reference>
<keyword evidence="1" id="KW-0863">Zinc-finger</keyword>
<dbReference type="EMBL" id="SEOQ01000943">
    <property type="protein sequence ID" value="TFY55194.1"/>
    <property type="molecule type" value="Genomic_DNA"/>
</dbReference>
<dbReference type="PROSITE" id="PS50157">
    <property type="entry name" value="ZINC_FINGER_C2H2_2"/>
    <property type="match status" value="2"/>
</dbReference>
<evidence type="ECO:0000256" key="2">
    <source>
        <dbReference type="SAM" id="MobiDB-lite"/>
    </source>
</evidence>
<gene>
    <name evidence="4" type="ORF">EVG20_g9411</name>
</gene>
<feature type="compositionally biased region" description="Low complexity" evidence="2">
    <location>
        <begin position="339"/>
        <end position="349"/>
    </location>
</feature>
<keyword evidence="5" id="KW-1185">Reference proteome</keyword>
<accession>A0A4Y9XY63</accession>
<dbReference type="Proteomes" id="UP000298327">
    <property type="component" value="Unassembled WGS sequence"/>
</dbReference>
<evidence type="ECO:0000259" key="3">
    <source>
        <dbReference type="PROSITE" id="PS50157"/>
    </source>
</evidence>
<feature type="domain" description="C2H2-type" evidence="3">
    <location>
        <begin position="301"/>
        <end position="335"/>
    </location>
</feature>
<dbReference type="Pfam" id="PF00096">
    <property type="entry name" value="zf-C2H2"/>
    <property type="match status" value="1"/>
</dbReference>
<name>A0A4Y9XY63_9AGAM</name>
<evidence type="ECO:0000313" key="5">
    <source>
        <dbReference type="Proteomes" id="UP000298327"/>
    </source>
</evidence>
<feature type="region of interest" description="Disordered" evidence="2">
    <location>
        <begin position="339"/>
        <end position="373"/>
    </location>
</feature>
<dbReference type="InterPro" id="IPR013087">
    <property type="entry name" value="Znf_C2H2_type"/>
</dbReference>